<feature type="chain" id="PRO_5042147861" description="Cytochrome P450 724B1" evidence="15">
    <location>
        <begin position="28"/>
        <end position="471"/>
    </location>
</feature>
<comment type="pathway">
    <text evidence="8">Plant hormone biosynthesis; brassinosteroid biosynthesis.</text>
</comment>
<evidence type="ECO:0000256" key="12">
    <source>
        <dbReference type="ARBA" id="ARBA00077474"/>
    </source>
</evidence>
<evidence type="ECO:0000313" key="17">
    <source>
        <dbReference type="Proteomes" id="UP001279734"/>
    </source>
</evidence>
<evidence type="ECO:0000256" key="13">
    <source>
        <dbReference type="PIRSR" id="PIRSR602401-1"/>
    </source>
</evidence>
<evidence type="ECO:0000256" key="9">
    <source>
        <dbReference type="ARBA" id="ARBA00052777"/>
    </source>
</evidence>
<evidence type="ECO:0000256" key="11">
    <source>
        <dbReference type="ARBA" id="ARBA00067336"/>
    </source>
</evidence>
<keyword evidence="13 14" id="KW-0349">Heme</keyword>
<evidence type="ECO:0000256" key="14">
    <source>
        <dbReference type="RuleBase" id="RU000461"/>
    </source>
</evidence>
<evidence type="ECO:0000256" key="15">
    <source>
        <dbReference type="SAM" id="SignalP"/>
    </source>
</evidence>
<reference evidence="16" key="1">
    <citation type="submission" date="2023-05" db="EMBL/GenBank/DDBJ databases">
        <title>Nepenthes gracilis genome sequencing.</title>
        <authorList>
            <person name="Fukushima K."/>
        </authorList>
    </citation>
    <scope>NUCLEOTIDE SEQUENCE</scope>
    <source>
        <strain evidence="16">SING2019-196</strain>
    </source>
</reference>
<dbReference type="AlphaFoldDB" id="A0AAD3T7P2"/>
<comment type="pathway">
    <text evidence="10">Steroid biosynthesis.</text>
</comment>
<dbReference type="GO" id="GO:0016020">
    <property type="term" value="C:membrane"/>
    <property type="evidence" value="ECO:0007669"/>
    <property type="project" value="UniProtKB-SubCell"/>
</dbReference>
<dbReference type="Pfam" id="PF00067">
    <property type="entry name" value="p450"/>
    <property type="match status" value="1"/>
</dbReference>
<dbReference type="EMBL" id="BSYO01000029">
    <property type="protein sequence ID" value="GMH25070.1"/>
    <property type="molecule type" value="Genomic_DNA"/>
</dbReference>
<gene>
    <name evidence="16" type="ORF">Nepgr_026913</name>
</gene>
<comment type="cofactor">
    <cofactor evidence="13">
        <name>heme</name>
        <dbReference type="ChEBI" id="CHEBI:30413"/>
    </cofactor>
</comment>
<dbReference type="Gene3D" id="1.10.630.10">
    <property type="entry name" value="Cytochrome P450"/>
    <property type="match status" value="1"/>
</dbReference>
<keyword evidence="14" id="KW-0503">Monooxygenase</keyword>
<keyword evidence="6 13" id="KW-0408">Iron</keyword>
<evidence type="ECO:0000313" key="16">
    <source>
        <dbReference type="EMBL" id="GMH25070.1"/>
    </source>
</evidence>
<keyword evidence="15" id="KW-0732">Signal</keyword>
<name>A0AAD3T7P2_NEPGR</name>
<dbReference type="GO" id="GO:0005506">
    <property type="term" value="F:iron ion binding"/>
    <property type="evidence" value="ECO:0007669"/>
    <property type="project" value="InterPro"/>
</dbReference>
<comment type="subcellular location">
    <subcellularLocation>
        <location evidence="1">Membrane</location>
        <topology evidence="1">Single-pass membrane protein</topology>
    </subcellularLocation>
</comment>
<organism evidence="16 17">
    <name type="scientific">Nepenthes gracilis</name>
    <name type="common">Slender pitcher plant</name>
    <dbReference type="NCBI Taxonomy" id="150966"/>
    <lineage>
        <taxon>Eukaryota</taxon>
        <taxon>Viridiplantae</taxon>
        <taxon>Streptophyta</taxon>
        <taxon>Embryophyta</taxon>
        <taxon>Tracheophyta</taxon>
        <taxon>Spermatophyta</taxon>
        <taxon>Magnoliopsida</taxon>
        <taxon>eudicotyledons</taxon>
        <taxon>Gunneridae</taxon>
        <taxon>Pentapetalae</taxon>
        <taxon>Caryophyllales</taxon>
        <taxon>Nepenthaceae</taxon>
        <taxon>Nepenthes</taxon>
    </lineage>
</organism>
<dbReference type="GO" id="GO:0020037">
    <property type="term" value="F:heme binding"/>
    <property type="evidence" value="ECO:0007669"/>
    <property type="project" value="InterPro"/>
</dbReference>
<comment type="catalytic activity">
    <reaction evidence="9">
        <text>campesterol + reduced [NADPH--hemoprotein reductase] + O2 = (22S)-22-hydroxycampesterol + oxidized [NADPH--hemoprotein reductase] + H2O + H(+)</text>
        <dbReference type="Rhea" id="RHEA:69835"/>
        <dbReference type="Rhea" id="RHEA-COMP:11964"/>
        <dbReference type="Rhea" id="RHEA-COMP:11965"/>
        <dbReference type="ChEBI" id="CHEBI:15377"/>
        <dbReference type="ChEBI" id="CHEBI:15378"/>
        <dbReference type="ChEBI" id="CHEBI:15379"/>
        <dbReference type="ChEBI" id="CHEBI:28623"/>
        <dbReference type="ChEBI" id="CHEBI:57618"/>
        <dbReference type="ChEBI" id="CHEBI:58210"/>
        <dbReference type="ChEBI" id="CHEBI:72331"/>
    </reaction>
    <physiologicalReaction direction="left-to-right" evidence="9">
        <dbReference type="Rhea" id="RHEA:69836"/>
    </physiologicalReaction>
</comment>
<dbReference type="CDD" id="cd11043">
    <property type="entry name" value="CYP90-like"/>
    <property type="match status" value="1"/>
</dbReference>
<dbReference type="Proteomes" id="UP001279734">
    <property type="component" value="Unassembled WGS sequence"/>
</dbReference>
<dbReference type="PRINTS" id="PR00385">
    <property type="entry name" value="P450"/>
</dbReference>
<dbReference type="GO" id="GO:0010268">
    <property type="term" value="P:brassinosteroid homeostasis"/>
    <property type="evidence" value="ECO:0007669"/>
    <property type="project" value="TreeGrafter"/>
</dbReference>
<dbReference type="InterPro" id="IPR002401">
    <property type="entry name" value="Cyt_P450_E_grp-I"/>
</dbReference>
<keyword evidence="17" id="KW-1185">Reference proteome</keyword>
<evidence type="ECO:0000256" key="2">
    <source>
        <dbReference type="ARBA" id="ARBA00004972"/>
    </source>
</evidence>
<dbReference type="PRINTS" id="PR00463">
    <property type="entry name" value="EP450I"/>
</dbReference>
<dbReference type="FunFam" id="1.10.630.10:FF:000057">
    <property type="entry name" value="Cytochrome P450 724B1"/>
    <property type="match status" value="1"/>
</dbReference>
<dbReference type="PROSITE" id="PS00086">
    <property type="entry name" value="CYTOCHROME_P450"/>
    <property type="match status" value="1"/>
</dbReference>
<evidence type="ECO:0000256" key="8">
    <source>
        <dbReference type="ARBA" id="ARBA00037910"/>
    </source>
</evidence>
<accession>A0AAD3T7P2</accession>
<keyword evidence="14" id="KW-0560">Oxidoreductase</keyword>
<sequence>MAEFIPIALLMCGSVFLLLLLPLLLLSSKKKCPANAGIPTGSMGWLWFGETLDFLKPHPPNSMGTFLQQHCSRYGKVFKSHLFGSPTVVSCDHEFNLFVLRNEGKLFLGSYPKAMHGILGNFSLLIISGDLHKRLRSQVVRFASTCKSNPKYLSYIEKLSISMMESWKDRNQIFFHNEARKFLFNLTVKQVLSIEPEEPLATKILEDFLTFMKGFVSIPLSIPGTDYTKAVKARARITSILKGIMMERRSNKRVEKGDFLDMLLDSADLSDEEILSVVMDTLLGGYETTSTLLALIVYFLGQAPYVLNQLKDEHQSIRKSKGYGDPLNWEDYKKMNFTSCVVQEVLRCGNIVKFVHRRALRDVKFRGYVIPAGWKVLPVFTAAHLDPSLHQNPSQFDPWRWADVRMNKKVTPFGGGPRLCPGIELAKVETALFLHHLVLNYRWKLTEDSPLAYPYVDFQRGLPLKIAHVQS</sequence>
<dbReference type="GO" id="GO:0004497">
    <property type="term" value="F:monooxygenase activity"/>
    <property type="evidence" value="ECO:0007669"/>
    <property type="project" value="UniProtKB-KW"/>
</dbReference>
<keyword evidence="5" id="KW-1133">Transmembrane helix</keyword>
<dbReference type="GO" id="GO:0016705">
    <property type="term" value="F:oxidoreductase activity, acting on paired donors, with incorporation or reduction of molecular oxygen"/>
    <property type="evidence" value="ECO:0007669"/>
    <property type="project" value="InterPro"/>
</dbReference>
<evidence type="ECO:0000256" key="1">
    <source>
        <dbReference type="ARBA" id="ARBA00004167"/>
    </source>
</evidence>
<dbReference type="PANTHER" id="PTHR24286">
    <property type="entry name" value="CYTOCHROME P450 26"/>
    <property type="match status" value="1"/>
</dbReference>
<evidence type="ECO:0000256" key="5">
    <source>
        <dbReference type="ARBA" id="ARBA00022989"/>
    </source>
</evidence>
<evidence type="ECO:0000256" key="4">
    <source>
        <dbReference type="ARBA" id="ARBA00022723"/>
    </source>
</evidence>
<dbReference type="PANTHER" id="PTHR24286:SF159">
    <property type="entry name" value="CYTOCHROME P450, FAMILY 724, SUBFAMILY A, POLYPEPTIDE 1"/>
    <property type="match status" value="1"/>
</dbReference>
<comment type="similarity">
    <text evidence="14">Belongs to the cytochrome P450 family.</text>
</comment>
<protein>
    <recommendedName>
        <fullName evidence="11">Cytochrome P450 724B1</fullName>
    </recommendedName>
    <alternativeName>
        <fullName evidence="12">(22S)-22-hydroxycampesterol synthase</fullName>
    </alternativeName>
</protein>
<dbReference type="InterPro" id="IPR036396">
    <property type="entry name" value="Cyt_P450_sf"/>
</dbReference>
<feature type="binding site" description="axial binding residue" evidence="13">
    <location>
        <position position="420"/>
    </location>
    <ligand>
        <name>heme</name>
        <dbReference type="ChEBI" id="CHEBI:30413"/>
    </ligand>
    <ligandPart>
        <name>Fe</name>
        <dbReference type="ChEBI" id="CHEBI:18248"/>
    </ligandPart>
</feature>
<keyword evidence="4 13" id="KW-0479">Metal-binding</keyword>
<evidence type="ECO:0000256" key="10">
    <source>
        <dbReference type="ARBA" id="ARBA00060577"/>
    </source>
</evidence>
<comment type="caution">
    <text evidence="16">The sequence shown here is derived from an EMBL/GenBank/DDBJ whole genome shotgun (WGS) entry which is preliminary data.</text>
</comment>
<evidence type="ECO:0000256" key="6">
    <source>
        <dbReference type="ARBA" id="ARBA00023004"/>
    </source>
</evidence>
<dbReference type="InterPro" id="IPR001128">
    <property type="entry name" value="Cyt_P450"/>
</dbReference>
<dbReference type="GO" id="GO:0016125">
    <property type="term" value="P:sterol metabolic process"/>
    <property type="evidence" value="ECO:0007669"/>
    <property type="project" value="TreeGrafter"/>
</dbReference>
<dbReference type="InterPro" id="IPR017972">
    <property type="entry name" value="Cyt_P450_CS"/>
</dbReference>
<dbReference type="GO" id="GO:0016132">
    <property type="term" value="P:brassinosteroid biosynthetic process"/>
    <property type="evidence" value="ECO:0007669"/>
    <property type="project" value="TreeGrafter"/>
</dbReference>
<feature type="signal peptide" evidence="15">
    <location>
        <begin position="1"/>
        <end position="27"/>
    </location>
</feature>
<evidence type="ECO:0000256" key="3">
    <source>
        <dbReference type="ARBA" id="ARBA00022692"/>
    </source>
</evidence>
<keyword evidence="3" id="KW-0812">Transmembrane</keyword>
<proteinExistence type="inferred from homology"/>
<keyword evidence="7" id="KW-0472">Membrane</keyword>
<evidence type="ECO:0000256" key="7">
    <source>
        <dbReference type="ARBA" id="ARBA00023136"/>
    </source>
</evidence>
<dbReference type="SUPFAM" id="SSF48264">
    <property type="entry name" value="Cytochrome P450"/>
    <property type="match status" value="1"/>
</dbReference>
<comment type="pathway">
    <text evidence="2">Hormone biosynthesis.</text>
</comment>